<accession>A0A1C4AR69</accession>
<dbReference type="EMBL" id="MPON01000004">
    <property type="protein sequence ID" value="OKA37239.1"/>
    <property type="molecule type" value="Genomic_DNA"/>
</dbReference>
<protein>
    <submittedName>
        <fullName evidence="1">Uncharacterized protein</fullName>
    </submittedName>
</protein>
<name>A0A1C4AR69_BACCE</name>
<dbReference type="AlphaFoldDB" id="A0A1C4AR69"/>
<dbReference type="RefSeq" id="WP_073517490.1">
    <property type="nucleotide sequence ID" value="NZ_MPOM01000001.1"/>
</dbReference>
<evidence type="ECO:0000313" key="1">
    <source>
        <dbReference type="EMBL" id="OKA37239.1"/>
    </source>
</evidence>
<dbReference type="Proteomes" id="UP000186535">
    <property type="component" value="Unassembled WGS sequence"/>
</dbReference>
<comment type="caution">
    <text evidence="1">The sequence shown here is derived from an EMBL/GenBank/DDBJ whole genome shotgun (WGS) entry which is preliminary data.</text>
</comment>
<sequence>MAIHQEPIDFIDIPAPQHSEGAFYRVVYGDVDWNENQNYNRAIYVLMGYKTGINYRRVAHILTTPNAENELTDFDKVLAAIQKLKERNNINNY</sequence>
<proteinExistence type="predicted"/>
<reference evidence="1 2" key="1">
    <citation type="submission" date="2016-11" db="EMBL/GenBank/DDBJ databases">
        <title>Identification of Bacillus cereus isolated from egg-white.</title>
        <authorList>
            <person name="Soni A."/>
            <person name="Oey I."/>
            <person name="Silcock P."/>
            <person name="Bremer P."/>
        </authorList>
    </citation>
    <scope>NUCLEOTIDE SEQUENCE [LARGE SCALE GENOMIC DNA]</scope>
    <source>
        <strain evidence="1 2">NZAS03</strain>
    </source>
</reference>
<organism evidence="1 2">
    <name type="scientific">Bacillus cereus</name>
    <dbReference type="NCBI Taxonomy" id="1396"/>
    <lineage>
        <taxon>Bacteria</taxon>
        <taxon>Bacillati</taxon>
        <taxon>Bacillota</taxon>
        <taxon>Bacilli</taxon>
        <taxon>Bacillales</taxon>
        <taxon>Bacillaceae</taxon>
        <taxon>Bacillus</taxon>
        <taxon>Bacillus cereus group</taxon>
    </lineage>
</organism>
<evidence type="ECO:0000313" key="2">
    <source>
        <dbReference type="Proteomes" id="UP000186535"/>
    </source>
</evidence>
<gene>
    <name evidence="1" type="ORF">BJR07_16390</name>
</gene>